<dbReference type="SUPFAM" id="SSF48726">
    <property type="entry name" value="Immunoglobulin"/>
    <property type="match status" value="1"/>
</dbReference>
<reference evidence="1" key="2">
    <citation type="submission" date="2014-03" db="EMBL/GenBank/DDBJ databases">
        <authorList>
            <person name="Genoscope - CEA"/>
        </authorList>
    </citation>
    <scope>NUCLEOTIDE SEQUENCE</scope>
</reference>
<protein>
    <recommendedName>
        <fullName evidence="3">Ig-like domain-containing protein</fullName>
    </recommendedName>
</protein>
<dbReference type="Gene3D" id="2.60.40.10">
    <property type="entry name" value="Immunoglobulins"/>
    <property type="match status" value="1"/>
</dbReference>
<dbReference type="PANTHER" id="PTHR23267">
    <property type="entry name" value="IMMUNOGLOBULIN LIGHT CHAIN"/>
    <property type="match status" value="1"/>
</dbReference>
<name>A0A060YYX9_ONCMY</name>
<evidence type="ECO:0008006" key="3">
    <source>
        <dbReference type="Google" id="ProtNLM"/>
    </source>
</evidence>
<dbReference type="EMBL" id="FR927334">
    <property type="protein sequence ID" value="CDQ96792.1"/>
    <property type="molecule type" value="Genomic_DNA"/>
</dbReference>
<dbReference type="InterPro" id="IPR013783">
    <property type="entry name" value="Ig-like_fold"/>
</dbReference>
<dbReference type="InterPro" id="IPR050150">
    <property type="entry name" value="IgV_Light_Chain"/>
</dbReference>
<accession>A0A060YYX9</accession>
<evidence type="ECO:0000313" key="2">
    <source>
        <dbReference type="Proteomes" id="UP000193380"/>
    </source>
</evidence>
<organism evidence="1 2">
    <name type="scientific">Oncorhynchus mykiss</name>
    <name type="common">Rainbow trout</name>
    <name type="synonym">Salmo gairdneri</name>
    <dbReference type="NCBI Taxonomy" id="8022"/>
    <lineage>
        <taxon>Eukaryota</taxon>
        <taxon>Metazoa</taxon>
        <taxon>Chordata</taxon>
        <taxon>Craniata</taxon>
        <taxon>Vertebrata</taxon>
        <taxon>Euteleostomi</taxon>
        <taxon>Actinopterygii</taxon>
        <taxon>Neopterygii</taxon>
        <taxon>Teleostei</taxon>
        <taxon>Protacanthopterygii</taxon>
        <taxon>Salmoniformes</taxon>
        <taxon>Salmonidae</taxon>
        <taxon>Salmoninae</taxon>
        <taxon>Oncorhynchus</taxon>
    </lineage>
</organism>
<dbReference type="InterPro" id="IPR036179">
    <property type="entry name" value="Ig-like_dom_sf"/>
</dbReference>
<sequence length="103" mass="11449">MLQYNWINFNDDFYHELCVDIDVYSSKSRGQVTVTQTPSVKAVLPGQIVSLNCKTSSNVYSNNNIAWYQQKPGGVPKLLSMLQHFSLGLHLDSVAVDLGVTSL</sequence>
<evidence type="ECO:0000313" key="1">
    <source>
        <dbReference type="EMBL" id="CDQ96792.1"/>
    </source>
</evidence>
<proteinExistence type="predicted"/>
<gene>
    <name evidence="1" type="ORF">GSONMT00055926001</name>
</gene>
<dbReference type="PaxDb" id="8022-A0A060YYX9"/>
<dbReference type="Proteomes" id="UP000193380">
    <property type="component" value="Unassembled WGS sequence"/>
</dbReference>
<reference evidence="1" key="1">
    <citation type="journal article" date="2014" name="Nat. Commun.">
        <title>The rainbow trout genome provides novel insights into evolution after whole-genome duplication in vertebrates.</title>
        <authorList>
            <person name="Berthelot C."/>
            <person name="Brunet F."/>
            <person name="Chalopin D."/>
            <person name="Juanchich A."/>
            <person name="Bernard M."/>
            <person name="Noel B."/>
            <person name="Bento P."/>
            <person name="Da Silva C."/>
            <person name="Labadie K."/>
            <person name="Alberti A."/>
            <person name="Aury J.M."/>
            <person name="Louis A."/>
            <person name="Dehais P."/>
            <person name="Bardou P."/>
            <person name="Montfort J."/>
            <person name="Klopp C."/>
            <person name="Cabau C."/>
            <person name="Gaspin C."/>
            <person name="Thorgaard G.H."/>
            <person name="Boussaha M."/>
            <person name="Quillet E."/>
            <person name="Guyomard R."/>
            <person name="Galiana D."/>
            <person name="Bobe J."/>
            <person name="Volff J.N."/>
            <person name="Genet C."/>
            <person name="Wincker P."/>
            <person name="Jaillon O."/>
            <person name="Roest Crollius H."/>
            <person name="Guiguen Y."/>
        </authorList>
    </citation>
    <scope>NUCLEOTIDE SEQUENCE [LARGE SCALE GENOMIC DNA]</scope>
</reference>
<dbReference type="AlphaFoldDB" id="A0A060YYX9"/>